<dbReference type="EMBL" id="SMLB01000007">
    <property type="protein sequence ID" value="TDD71061.1"/>
    <property type="molecule type" value="Genomic_DNA"/>
</dbReference>
<evidence type="ECO:0000256" key="2">
    <source>
        <dbReference type="SAM" id="Phobius"/>
    </source>
</evidence>
<protein>
    <submittedName>
        <fullName evidence="3">DUF3352 domain-containing protein</fullName>
    </submittedName>
</protein>
<keyword evidence="4" id="KW-1185">Reference proteome</keyword>
<dbReference type="RefSeq" id="WP_132102612.1">
    <property type="nucleotide sequence ID" value="NZ_SMLB01000007.1"/>
</dbReference>
<sequence length="568" mass="58749">MSYPGSPTDPGEHEPAEGSGPVPPVPPPPPGTPYPAAPDPATQPLDYADDAAAEPAIVPRKRRGLLAGGIAAAVLLVVPGAVFAWQALDGGGAQPHDVLPADAIGYVRLDLDPSAGQKIEAFRFLQNFPLFTEATGITDEDVDLRERFVDELADATGCDIDFADDVEPWVGERVGAAMTPPSADSGEPGYVVALQAGDEEAATAAIDRVLGCGGADAESGGLGRAYVDGYLLVTDTQENADAYAEAAADSSLADNPEFADAMEQLGEQGIASAWFSGAAMFDTFDGSASAFGIGAGASGNDLPSLEEVRELIDETYRSVAVSVRFDDRYAELAGVVTGSSYHALDGGGVDADVPDDTTLFVGSRDAGQYLRDNWDAMLESIPDGAEMLAELEAQTGLVLPDDLATVLGENLVVAVDASDLDVEAFSEYGDFSSIDVGARVVTDPGAFADLWERVQGLAADAGASLDGLPLETTDDGYVLATSEDYAAALLEGGGLADTDVYRTAVADAADADSVFFLNFDAVEQHVLDAAGGSLGEAETRSIEALQAVGMAMQIEDGRMELSLRVTTD</sequence>
<keyword evidence="2" id="KW-1133">Transmembrane helix</keyword>
<comment type="caution">
    <text evidence="3">The sequence shown here is derived from an EMBL/GenBank/DDBJ whole genome shotgun (WGS) entry which is preliminary data.</text>
</comment>
<evidence type="ECO:0000256" key="1">
    <source>
        <dbReference type="SAM" id="MobiDB-lite"/>
    </source>
</evidence>
<organism evidence="3 4">
    <name type="scientific">Jiangella aurantiaca</name>
    <dbReference type="NCBI Taxonomy" id="2530373"/>
    <lineage>
        <taxon>Bacteria</taxon>
        <taxon>Bacillati</taxon>
        <taxon>Actinomycetota</taxon>
        <taxon>Actinomycetes</taxon>
        <taxon>Jiangellales</taxon>
        <taxon>Jiangellaceae</taxon>
        <taxon>Jiangella</taxon>
    </lineage>
</organism>
<accession>A0A4R5AFC0</accession>
<dbReference type="OrthoDB" id="5241887at2"/>
<keyword evidence="2" id="KW-0812">Transmembrane</keyword>
<feature type="region of interest" description="Disordered" evidence="1">
    <location>
        <begin position="1"/>
        <end position="46"/>
    </location>
</feature>
<gene>
    <name evidence="3" type="ORF">E1262_08040</name>
</gene>
<dbReference type="AlphaFoldDB" id="A0A4R5AFC0"/>
<keyword evidence="2" id="KW-0472">Membrane</keyword>
<proteinExistence type="predicted"/>
<evidence type="ECO:0000313" key="4">
    <source>
        <dbReference type="Proteomes" id="UP000295217"/>
    </source>
</evidence>
<dbReference type="Pfam" id="PF11832">
    <property type="entry name" value="DUF3352"/>
    <property type="match status" value="1"/>
</dbReference>
<dbReference type="Proteomes" id="UP000295217">
    <property type="component" value="Unassembled WGS sequence"/>
</dbReference>
<reference evidence="3 4" key="1">
    <citation type="submission" date="2019-02" db="EMBL/GenBank/DDBJ databases">
        <title>Draft genome sequences of novel Actinobacteria.</title>
        <authorList>
            <person name="Sahin N."/>
            <person name="Ay H."/>
            <person name="Saygin H."/>
        </authorList>
    </citation>
    <scope>NUCLEOTIDE SEQUENCE [LARGE SCALE GENOMIC DNA]</scope>
    <source>
        <strain evidence="3 4">8K307</strain>
    </source>
</reference>
<dbReference type="InterPro" id="IPR021787">
    <property type="entry name" value="DUF3352"/>
</dbReference>
<feature type="transmembrane region" description="Helical" evidence="2">
    <location>
        <begin position="65"/>
        <end position="85"/>
    </location>
</feature>
<name>A0A4R5AFC0_9ACTN</name>
<evidence type="ECO:0000313" key="3">
    <source>
        <dbReference type="EMBL" id="TDD71061.1"/>
    </source>
</evidence>
<feature type="compositionally biased region" description="Pro residues" evidence="1">
    <location>
        <begin position="21"/>
        <end position="38"/>
    </location>
</feature>